<accession>A0A0E9SE62</accession>
<dbReference type="EMBL" id="GBXM01069809">
    <property type="protein sequence ID" value="JAH38768.1"/>
    <property type="molecule type" value="Transcribed_RNA"/>
</dbReference>
<sequence>MIHLVFFFTKPLPFGTVFSIITDKYLLYQNTFTCVLGLPLILQF</sequence>
<protein>
    <submittedName>
        <fullName evidence="1">Uncharacterized protein</fullName>
    </submittedName>
</protein>
<reference evidence="1" key="1">
    <citation type="submission" date="2014-11" db="EMBL/GenBank/DDBJ databases">
        <authorList>
            <person name="Amaro Gonzalez C."/>
        </authorList>
    </citation>
    <scope>NUCLEOTIDE SEQUENCE</scope>
</reference>
<evidence type="ECO:0000313" key="1">
    <source>
        <dbReference type="EMBL" id="JAH38768.1"/>
    </source>
</evidence>
<reference evidence="1" key="2">
    <citation type="journal article" date="2015" name="Fish Shellfish Immunol.">
        <title>Early steps in the European eel (Anguilla anguilla)-Vibrio vulnificus interaction in the gills: Role of the RtxA13 toxin.</title>
        <authorList>
            <person name="Callol A."/>
            <person name="Pajuelo D."/>
            <person name="Ebbesson L."/>
            <person name="Teles M."/>
            <person name="MacKenzie S."/>
            <person name="Amaro C."/>
        </authorList>
    </citation>
    <scope>NUCLEOTIDE SEQUENCE</scope>
</reference>
<organism evidence="1">
    <name type="scientific">Anguilla anguilla</name>
    <name type="common">European freshwater eel</name>
    <name type="synonym">Muraena anguilla</name>
    <dbReference type="NCBI Taxonomy" id="7936"/>
    <lineage>
        <taxon>Eukaryota</taxon>
        <taxon>Metazoa</taxon>
        <taxon>Chordata</taxon>
        <taxon>Craniata</taxon>
        <taxon>Vertebrata</taxon>
        <taxon>Euteleostomi</taxon>
        <taxon>Actinopterygii</taxon>
        <taxon>Neopterygii</taxon>
        <taxon>Teleostei</taxon>
        <taxon>Anguilliformes</taxon>
        <taxon>Anguillidae</taxon>
        <taxon>Anguilla</taxon>
    </lineage>
</organism>
<dbReference type="AlphaFoldDB" id="A0A0E9SE62"/>
<proteinExistence type="predicted"/>
<name>A0A0E9SE62_ANGAN</name>